<feature type="region of interest" description="Disordered" evidence="1">
    <location>
        <begin position="2826"/>
        <end position="2846"/>
    </location>
</feature>
<dbReference type="Pfam" id="PF19114">
    <property type="entry name" value="EsV_1_7_cys"/>
    <property type="match status" value="42"/>
</dbReference>
<dbReference type="EMBL" id="CAJNNW010033365">
    <property type="protein sequence ID" value="CAE8718381.1"/>
    <property type="molecule type" value="Genomic_DNA"/>
</dbReference>
<reference evidence="2" key="1">
    <citation type="submission" date="2021-02" db="EMBL/GenBank/DDBJ databases">
        <authorList>
            <person name="Dougan E. K."/>
            <person name="Rhodes N."/>
            <person name="Thang M."/>
            <person name="Chan C."/>
        </authorList>
    </citation>
    <scope>NUCLEOTIDE SEQUENCE</scope>
</reference>
<feature type="compositionally biased region" description="Polar residues" evidence="1">
    <location>
        <begin position="3097"/>
        <end position="3107"/>
    </location>
</feature>
<feature type="compositionally biased region" description="Basic residues" evidence="1">
    <location>
        <begin position="3129"/>
        <end position="3138"/>
    </location>
</feature>
<name>A0A813L1B3_POLGL</name>
<feature type="region of interest" description="Disordered" evidence="1">
    <location>
        <begin position="530"/>
        <end position="554"/>
    </location>
</feature>
<dbReference type="SMART" id="SM01425">
    <property type="entry name" value="EsV_1_7"/>
    <property type="match status" value="23"/>
</dbReference>
<feature type="region of interest" description="Disordered" evidence="1">
    <location>
        <begin position="2233"/>
        <end position="2258"/>
    </location>
</feature>
<accession>A0A813L1B3</accession>
<dbReference type="InterPro" id="IPR043822">
    <property type="entry name" value="EsV_1_7_cys"/>
</dbReference>
<protein>
    <submittedName>
        <fullName evidence="2">Uncharacterized protein</fullName>
    </submittedName>
</protein>
<sequence>MASSALHSAPSSQSQSGQQGSPGTGSANPIWDGWADHLKQRKGQNPSDKPELPKHPWDEWQVCSEFAKKSDEFAVVQTFQQFRAGSSGIFMTNRGQLPAALRAAATEDITLLLGGEVGSTKLPLQKAMKELGIDTPVLLVADLTLLVKSPLEQRERFRPATLVHLGTQVFWITARPSEVQLPDALTTEILITVSHTARDFPQQPVISDWKLALNKLFAVDVKELYALKVFKVGAFSRQIGIARIPGGSKDAVLLKSGQHSVCFRLVLRGNTKAEPLGLVWMRDTTCEEVYKVAFKLAGFKGVIPAAYSATVFGARFDPVSLAAAREALLPGDTRFTSLNRSIFSAMYFETVGWPEDVEVAQAVGAFAAWGWNVLPGPKRMKRMSTGPPTVSVFVSADSGPKAARMQCGPHVILIHLRSGEATAHQPPSSFAASAGAPIIIFFNFGSSSSQSAQLAVKELAGIAPLAIRPRRPFRAVRLNHSVSREFSKVSYQGGRAVSIKRELDDSGVEAARKVRAAVAFAVGWGPDDSGAAAGAGQEHGVTQSVGGHRPQKRARLQPASGAWLGSLPWSQALGPSPGEKTSESQVCRCGKPCQYFGSPGTEALCCSTCNGPDVVEVRRATCRCGKSFAPSSGIRGGKAVCCATCKDLGMVIRNHVACRCGKFPSFGVPCGKKVCCAQCKGPDMVDLIHAMCRCGTRSSFGVPGGKAACCAKCQGPGMVIRNHATCRCGKIPSHGVSGGKAVCCPTCKDPDMLDLRHAKCRCGKQSSFGVPGGKAVCCAKCQGPGMVIRSHATCRCGKIPSFGVPGGKAVCCPTCKDSDMVNLKHAMCLCGKRSSFGIPGGKAVCCAQCKSPDMVDLRLAMCRCGKQSSFGVPGGKAVCCAQCKGPDMVDLRNAKCRCGKQFSFGVPGGKAVCCAKCQGPGMVIRSHATSAQLAVKELAGIAPLAIRARRPFRAVRLNHSVSREFSKVSYQGGRAVSIKRELDDSGVEAARKVRAAVAFAVGWGPDDSGAAAGARQEHGVTQSVGGHRPQKRARLQPASGAWLGSLPWSQAVGPSPGDKTSESQVCRCGKPCQNFGPPGAEALCCSTCNGPDVVEVRRATCRCGKSFAPSFGIQGGTAVCCSTCKDSDMVSLKHATCRCGKIPSFGAPGSKAVCCAHCKGPDMVDLIHAMCRCGTRSSFGIPGGKAACCAKCQGPGMVIRNHATCRCGKIPSHGVSGGKAVCCPTCKDPDMVDLRHAMCRCGTRSSFGVPGCKSVCCAKCQGPGMVNLRHAMCRCGKISSFGVPGGKAVCCPTCKDPDMVNLFHGMCRCGKFPSFGAPGGKAVCCATCKDPDMVSLRYAMCRCGKRSSFGIPGGKAVCCPTCKDPDMVNLVHALCRCGKVPSFGVQGGKSVCCSSCKDIGMVRVRSAQLAVKELAGIAPLAIRPRRPFRAVRLNHSVRAAVAFAVGWGPDDSGAAAAGAGQEHGVTQSVGGYRPQKRARLQHASGACGDGVLLGKLPSSQTPGPSQGDATTESQVCRCGKPCQYFGSRGSEAMCCSKFSGPNVVEVRRATCRCGKSFVPSFGIPGGKAVCCPTCKDAGMVHRSHAMCRCGKRSIFGVPGGKAVCCPTCKDPDMVSLRHGMCRCGKYPSFGIPGGKAACCATCKDPGMVIRSHATCRCGKRSSFGIPGGKAVCCPTCKDPDMISLVHAMCGKSVCCPTCKDPDMVNLRLAMCRCGKVPPFGVQGGKSVCCSSCKDIGMVRVRSAQLAVKELAGIAPLAIRPRQPFRAVRLNHSVSREFSKVSYQGGRAVSIKRELDDTGVEAARQVRAAVAFAVGWGPDDSGAAAGAGQEHGVTQSVGGHRPQKRARLEPASDACGDGVLLGRLPSSQAPASSPDDATTESQVCRCGETCQYFGAPGAEALCSSKWNGPNVVEVRSPTCRCGKSFAPSLGIQGGKKVCRAQCKGPELVDLGSAVCRCGKIPSFGAPGGKSVCCAKCQGPGMVIRSQAICRCGKRSSFGISGGKAVCCAQCKDPDMVDLRNTMCRCGKIPSFSVPGGKKVCCAQCKDPDMVNLRSTMCRCGTRSSRGIPGGRPVCCAKCQGPGMVIRNHTTCRCGKIPFYGVPGGKAVCCPTCKDPDMVNLRHAMCRCGKRSSFGVEGGKAVCCSSCKDIGMVNVTSAQLAVKELAGIAPLAIRPRRPFRAVRLNHSVSREFSKVSYHGGRAVSIKRELDDTGVEAARQVRAAVAFAVGWGPDDSGAAAGAGQEHGVTQSVGGHRPQKRARLQPASGAWLGSLPWSQAPGPSPGDATTESQVCRCGKPCQYFGPPGAEALCCSKCSGPDVVEVRRATCRCGKSFAPSFGIQGGKAVCCSKCKDLGMVILRYATCRCGKFPSFGVSGGKAVCCATCKDPDMLSLRHAMCCCSKFPSFGVPGGKAVCCATCKDSDMISLRHACRCGKFPSFGVPGGKKVCCATCKDPDMVNLMSATCRCGKSPSFGVPGGKRVCCVTCKDPDMVSLRHAMCRCGKFPSFGVPGGKAVCCAKCQGPDMVDLIHAMCRCGKHSSFGYPGGKAVCCAKCQGPGMVIRSHATCRCGKIPLSGVPGGKKVCCPTCKDPDMVSLRHASHAMCCCGKRSSFGFPGGKPVCCVNCQGPGMVIRSHATCRCGKIPSFGVPGGKAVCCPTCRDPDMVNLRSAACGCGKISSFGVRGGKAVCCPTCKDPDMVDLRSAMCRCGRRSSFGVPGGKAVCCATCKDPDMVHLRSAMCRCGKFPSFGIPGGKAVRNHLALFPEPGCGTGACAINVQDLAQELNLQAPRPAAVPPEIASSLLDAEAPCAACFVFALPPCTDRTVVGRKSAQTSEGDSPNSRGSAGLGSGRVIVSKRRVSIPAEAAEGIAVKSADAKGIAVMPADVKTGIRICVALLLLFILVSVMVSGNPTEISEALVLFVIWSVARRALNGNQELQDIALGYDLRTLNIGLDDDDLGVLPLDVYLVKKKRPERVERRRKGPGYIGSKRVLQNQRAQLDAEEDAENENAQETGATPDVADHGVVAETVPNDEEDDSEEDEDEEDEEALSMQAGADSLLNRLSKPPVRESASSRPVLAEASEESPEVQIFGDAPDAVSGNCSSAVTSSGYPGPGGQLDEPPPPGTDSGARPKAKVRPRKR</sequence>
<feature type="compositionally biased region" description="Acidic residues" evidence="1">
    <location>
        <begin position="3028"/>
        <end position="3046"/>
    </location>
</feature>
<feature type="region of interest" description="Disordered" evidence="1">
    <location>
        <begin position="1820"/>
        <end position="1849"/>
    </location>
</feature>
<feature type="region of interest" description="Disordered" evidence="1">
    <location>
        <begin position="2990"/>
        <end position="3138"/>
    </location>
</feature>
<feature type="compositionally biased region" description="Acidic residues" evidence="1">
    <location>
        <begin position="2998"/>
        <end position="3007"/>
    </location>
</feature>
<dbReference type="Proteomes" id="UP000626109">
    <property type="component" value="Unassembled WGS sequence"/>
</dbReference>
<feature type="compositionally biased region" description="Low complexity" evidence="1">
    <location>
        <begin position="1"/>
        <end position="27"/>
    </location>
</feature>
<feature type="region of interest" description="Disordered" evidence="1">
    <location>
        <begin position="1"/>
        <end position="56"/>
    </location>
</feature>
<comment type="caution">
    <text evidence="2">The sequence shown here is derived from an EMBL/GenBank/DDBJ whole genome shotgun (WGS) entry which is preliminary data.</text>
</comment>
<evidence type="ECO:0000313" key="2">
    <source>
        <dbReference type="EMBL" id="CAE8718381.1"/>
    </source>
</evidence>
<feature type="compositionally biased region" description="Polar residues" evidence="1">
    <location>
        <begin position="2828"/>
        <end position="2841"/>
    </location>
</feature>
<organism evidence="2 3">
    <name type="scientific">Polarella glacialis</name>
    <name type="common">Dinoflagellate</name>
    <dbReference type="NCBI Taxonomy" id="89957"/>
    <lineage>
        <taxon>Eukaryota</taxon>
        <taxon>Sar</taxon>
        <taxon>Alveolata</taxon>
        <taxon>Dinophyceae</taxon>
        <taxon>Suessiales</taxon>
        <taxon>Suessiaceae</taxon>
        <taxon>Polarella</taxon>
    </lineage>
</organism>
<proteinExistence type="predicted"/>
<gene>
    <name evidence="2" type="ORF">PGLA2088_LOCUS40045</name>
</gene>
<evidence type="ECO:0000313" key="3">
    <source>
        <dbReference type="Proteomes" id="UP000626109"/>
    </source>
</evidence>
<evidence type="ECO:0000256" key="1">
    <source>
        <dbReference type="SAM" id="MobiDB-lite"/>
    </source>
</evidence>